<organism evidence="5 6">
    <name type="scientific">Actinomortierella ambigua</name>
    <dbReference type="NCBI Taxonomy" id="1343610"/>
    <lineage>
        <taxon>Eukaryota</taxon>
        <taxon>Fungi</taxon>
        <taxon>Fungi incertae sedis</taxon>
        <taxon>Mucoromycota</taxon>
        <taxon>Mortierellomycotina</taxon>
        <taxon>Mortierellomycetes</taxon>
        <taxon>Mortierellales</taxon>
        <taxon>Mortierellaceae</taxon>
        <taxon>Actinomortierella</taxon>
    </lineage>
</organism>
<accession>A0A9P6Q6V8</accession>
<feature type="compositionally biased region" description="Basic and acidic residues" evidence="4">
    <location>
        <begin position="693"/>
        <end position="703"/>
    </location>
</feature>
<dbReference type="PANTHER" id="PTHR13375">
    <property type="entry name" value="FMS INTERACTING PROTEIN"/>
    <property type="match status" value="1"/>
</dbReference>
<feature type="region of interest" description="Disordered" evidence="4">
    <location>
        <begin position="229"/>
        <end position="249"/>
    </location>
</feature>
<dbReference type="InterPro" id="IPR019163">
    <property type="entry name" value="THO_Thoc5"/>
</dbReference>
<dbReference type="GO" id="GO:0006406">
    <property type="term" value="P:mRNA export from nucleus"/>
    <property type="evidence" value="ECO:0007669"/>
    <property type="project" value="TreeGrafter"/>
</dbReference>
<evidence type="ECO:0000256" key="1">
    <source>
        <dbReference type="ARBA" id="ARBA00004123"/>
    </source>
</evidence>
<evidence type="ECO:0000313" key="6">
    <source>
        <dbReference type="Proteomes" id="UP000807716"/>
    </source>
</evidence>
<dbReference type="EMBL" id="JAAAJB010000237">
    <property type="protein sequence ID" value="KAG0260808.1"/>
    <property type="molecule type" value="Genomic_DNA"/>
</dbReference>
<keyword evidence="3" id="KW-0539">Nucleus</keyword>
<evidence type="ECO:0000256" key="2">
    <source>
        <dbReference type="ARBA" id="ARBA00008044"/>
    </source>
</evidence>
<feature type="region of interest" description="Disordered" evidence="4">
    <location>
        <begin position="538"/>
        <end position="564"/>
    </location>
</feature>
<name>A0A9P6Q6V8_9FUNG</name>
<dbReference type="GO" id="GO:0003729">
    <property type="term" value="F:mRNA binding"/>
    <property type="evidence" value="ECO:0007669"/>
    <property type="project" value="TreeGrafter"/>
</dbReference>
<sequence>METLESHAAKVTNACNVIRSTTEHLKQLRLANPGVIHPNKGNDANHAMDVDIQIAPNLQLEVEETAAQGQAIVQNLRFLNRDVQHEERKLRNALTDLKTSVGQVDLGLQNLRYQRKYLLNEIARCHDFETYYQDVDLVPIEEFKASAPSTLSDVTDDHQLMLNRLQFELDERKRFDLEKRKLLAIKTQLAKANKSQKAHITKIEKQLEDYVAASAPIQELLLNSLTTTATTTSSSATTTGSKPQHDTKNSTLAANTLESAPMRLATTELLKRNDLAQFLPEPLYVLYRHATAFSSTFGDEVRAEIHDLRTAAQTDIKMDEVDHQTKDTILTPMNVKSKTAEDEDAIGQHNRRGSTDRAEHIYERAPFDVVIKIKKDATPTSNTIMHLRFGYLVRLGVVVVKVEGAPGILKLDCSQILHELFPGDFGEVCPNPEAAFLGLDAFGALVSSDERSGEPGSDIVLNIQEAGGYAYRWAQEICGLEYLGPYAQGWGGGGGAHGAVNGGGARAGRRAFLSQIVRLIRNRRRAWKALERQMEDLDRGVISRPRPRPVAPSTSSTSSTTSSFSSSSATAAAAAASSTTTANLLHDEDNINTLFATLKDGLAKSNLVLRGWRAVEGHDIRHALVYRVTFDQKLGRNTRTATETSLAMNGLPTSSQTFVEGTVEIYLAYPDRAPQWELKPGPAFPEEPAVTTTDKDKDKDVSKEASSTVEFVDSPGVPLSSSKDGSPGVLDDENVEGARRKGAMMEDMVMEEEEEEGTRTGATTSICVSPQEQLRILQMSVNNDLAGALHNADPYEHNLLISIQVAKIQLGLDAILEEPSSQ</sequence>
<dbReference type="OrthoDB" id="20582at2759"/>
<dbReference type="PANTHER" id="PTHR13375:SF3">
    <property type="entry name" value="THO COMPLEX SUBUNIT 5 HOMOLOG"/>
    <property type="match status" value="1"/>
</dbReference>
<feature type="region of interest" description="Disordered" evidence="4">
    <location>
        <begin position="677"/>
        <end position="742"/>
    </location>
</feature>
<dbReference type="Pfam" id="PF09766">
    <property type="entry name" value="FmiP_Thoc5"/>
    <property type="match status" value="2"/>
</dbReference>
<dbReference type="Proteomes" id="UP000807716">
    <property type="component" value="Unassembled WGS sequence"/>
</dbReference>
<gene>
    <name evidence="5" type="primary">THOC5</name>
    <name evidence="5" type="ORF">DFQ27_003326</name>
</gene>
<dbReference type="AlphaFoldDB" id="A0A9P6Q6V8"/>
<reference evidence="5" key="1">
    <citation type="journal article" date="2020" name="Fungal Divers.">
        <title>Resolving the Mortierellaceae phylogeny through synthesis of multi-gene phylogenetics and phylogenomics.</title>
        <authorList>
            <person name="Vandepol N."/>
            <person name="Liber J."/>
            <person name="Desiro A."/>
            <person name="Na H."/>
            <person name="Kennedy M."/>
            <person name="Barry K."/>
            <person name="Grigoriev I.V."/>
            <person name="Miller A.N."/>
            <person name="O'Donnell K."/>
            <person name="Stajich J.E."/>
            <person name="Bonito G."/>
        </authorList>
    </citation>
    <scope>NUCLEOTIDE SEQUENCE</scope>
    <source>
        <strain evidence="5">BC1065</strain>
    </source>
</reference>
<comment type="caution">
    <text evidence="5">The sequence shown here is derived from an EMBL/GenBank/DDBJ whole genome shotgun (WGS) entry which is preliminary data.</text>
</comment>
<feature type="compositionally biased region" description="Low complexity" evidence="4">
    <location>
        <begin position="553"/>
        <end position="564"/>
    </location>
</feature>
<feature type="compositionally biased region" description="Low complexity" evidence="4">
    <location>
        <begin position="229"/>
        <end position="239"/>
    </location>
</feature>
<protein>
    <submittedName>
        <fullName evidence="5">THO complex subunit 5</fullName>
    </submittedName>
</protein>
<evidence type="ECO:0000313" key="5">
    <source>
        <dbReference type="EMBL" id="KAG0260808.1"/>
    </source>
</evidence>
<keyword evidence="6" id="KW-1185">Reference proteome</keyword>
<proteinExistence type="inferred from homology"/>
<dbReference type="GO" id="GO:0000445">
    <property type="term" value="C:THO complex part of transcription export complex"/>
    <property type="evidence" value="ECO:0007669"/>
    <property type="project" value="TreeGrafter"/>
</dbReference>
<evidence type="ECO:0000256" key="3">
    <source>
        <dbReference type="ARBA" id="ARBA00023242"/>
    </source>
</evidence>
<comment type="similarity">
    <text evidence="2">Belongs to the THOC5 family.</text>
</comment>
<comment type="subcellular location">
    <subcellularLocation>
        <location evidence="1">Nucleus</location>
    </subcellularLocation>
</comment>
<evidence type="ECO:0000256" key="4">
    <source>
        <dbReference type="SAM" id="MobiDB-lite"/>
    </source>
</evidence>